<dbReference type="AlphaFoldDB" id="A0A2U8HLW1"/>
<dbReference type="EMBL" id="CP022194">
    <property type="protein sequence ID" value="AWI86721.1"/>
    <property type="molecule type" value="Genomic_DNA"/>
</dbReference>
<evidence type="ECO:0000259" key="1">
    <source>
        <dbReference type="Pfam" id="PF16363"/>
    </source>
</evidence>
<dbReference type="KEGG" id="ypac:CEW88_23435"/>
<dbReference type="InterPro" id="IPR016040">
    <property type="entry name" value="NAD(P)-bd_dom"/>
</dbReference>
<reference evidence="2 3" key="1">
    <citation type="submission" date="2017-06" db="EMBL/GenBank/DDBJ databases">
        <title>Yangia sp. YSBP01 complete genome sequence.</title>
        <authorList>
            <person name="Woo J.-H."/>
            <person name="Kim H.-S."/>
        </authorList>
    </citation>
    <scope>NUCLEOTIDE SEQUENCE [LARGE SCALE GENOMIC DNA]</scope>
    <source>
        <strain evidence="2 3">YSBP01</strain>
        <plasmid evidence="2 3">unnamed4</plasmid>
    </source>
</reference>
<evidence type="ECO:0000313" key="2">
    <source>
        <dbReference type="EMBL" id="AWI86721.1"/>
    </source>
</evidence>
<name>A0A2U8HLW1_9RHOB</name>
<dbReference type="Gene3D" id="3.40.50.720">
    <property type="entry name" value="NAD(P)-binding Rossmann-like Domain"/>
    <property type="match status" value="1"/>
</dbReference>
<keyword evidence="2" id="KW-0614">Plasmid</keyword>
<dbReference type="Proteomes" id="UP000244915">
    <property type="component" value="Plasmid unnamed4"/>
</dbReference>
<feature type="domain" description="NAD(P)-binding" evidence="1">
    <location>
        <begin position="14"/>
        <end position="323"/>
    </location>
</feature>
<evidence type="ECO:0000313" key="3">
    <source>
        <dbReference type="Proteomes" id="UP000244915"/>
    </source>
</evidence>
<dbReference type="InterPro" id="IPR036291">
    <property type="entry name" value="NAD(P)-bd_dom_sf"/>
</dbReference>
<dbReference type="NCBIfam" id="TIGR02622">
    <property type="entry name" value="CDP_4_6_dhtase"/>
    <property type="match status" value="1"/>
</dbReference>
<dbReference type="Gene3D" id="3.90.25.10">
    <property type="entry name" value="UDP-galactose 4-epimerase, domain 1"/>
    <property type="match status" value="1"/>
</dbReference>
<dbReference type="SUPFAM" id="SSF51735">
    <property type="entry name" value="NAD(P)-binding Rossmann-fold domains"/>
    <property type="match status" value="1"/>
</dbReference>
<dbReference type="RefSeq" id="WP_108970817.1">
    <property type="nucleotide sequence ID" value="NZ_CP022194.1"/>
</dbReference>
<gene>
    <name evidence="2" type="primary">rfbG</name>
    <name evidence="2" type="ORF">CEW88_23435</name>
</gene>
<organism evidence="2 3">
    <name type="scientific">Alloyangia pacifica</name>
    <dbReference type="NCBI Taxonomy" id="311180"/>
    <lineage>
        <taxon>Bacteria</taxon>
        <taxon>Pseudomonadati</taxon>
        <taxon>Pseudomonadota</taxon>
        <taxon>Alphaproteobacteria</taxon>
        <taxon>Rhodobacterales</taxon>
        <taxon>Roseobacteraceae</taxon>
        <taxon>Alloyangia</taxon>
    </lineage>
</organism>
<proteinExistence type="predicted"/>
<accession>A0A2U8HLW1</accession>
<protein>
    <submittedName>
        <fullName evidence="2">CDP-glucose 4,6-dehydratase</fullName>
    </submittedName>
</protein>
<dbReference type="Pfam" id="PF16363">
    <property type="entry name" value="GDP_Man_Dehyd"/>
    <property type="match status" value="1"/>
</dbReference>
<sequence>MPTRDFWSGQRVFLTGHTGFKGSWTARWLSRMGAVQTGYARAPETDPALFPQLEIPGLTSVIGDICDPAPLNAAVKGCDPTIAIHMAAQPLVRLSYREPAETYATNVMGTLNVLEALRHNAPNLKAVMVITTDKVYRNDNSGHAFKEDDPLGGHDPYSSSKAACEEVVSCYRQSYFDEAGIPLAAARAGNVVGGGDWSEDRLVPDIWRAMMRGEAVVLRNPASVRPWQHVLDPVSGYLDYVEAIATGAWADQPRALNFAPAAASPMTVQEVTETLGAAMDLDKPWELAEGAQPVEMKLLTLDASLAGRTIGWRPQLTGRQAVEWTADWIKQTRSGTSAQDAVDAQIDQYEALLKA</sequence>
<dbReference type="OrthoDB" id="9801785at2"/>
<dbReference type="InterPro" id="IPR013445">
    <property type="entry name" value="CDP_4_6_deHydtase"/>
</dbReference>
<geneLocation type="plasmid" evidence="2 3">
    <name>unnamed4</name>
</geneLocation>
<dbReference type="PANTHER" id="PTHR43000">
    <property type="entry name" value="DTDP-D-GLUCOSE 4,6-DEHYDRATASE-RELATED"/>
    <property type="match status" value="1"/>
</dbReference>